<dbReference type="KEGG" id="coh:EAV92_17310"/>
<dbReference type="Proteomes" id="UP000269097">
    <property type="component" value="Chromosome"/>
</dbReference>
<comment type="similarity">
    <text evidence="1">Belongs to the NAD(P)-dependent epimerase/dehydratase family.</text>
</comment>
<dbReference type="AlphaFoldDB" id="A0A3G3K289"/>
<dbReference type="PANTHER" id="PTHR43000">
    <property type="entry name" value="DTDP-D-GLUCOSE 4,6-DEHYDRATASE-RELATED"/>
    <property type="match status" value="1"/>
</dbReference>
<dbReference type="Gene3D" id="3.40.50.720">
    <property type="entry name" value="NAD(P)-binding Rossmann-like Domain"/>
    <property type="match status" value="1"/>
</dbReference>
<sequence length="312" mass="34663">MNCLVLGGTGFIGSHLCLDLLEKGHRVTVFAKSAFHPVLKEMNAYNGFAFIQGDLDNQDLMARTVQGQDLIFHLVSSTTPKVANDNPSHDVATNVVGTLHLLDLAKNSGVKKIVYASSGGTVYGKPAVVPIPEEHPTWPTNSYAIHKLTNEKYLHMYHELYGLDYSVLRISNPFGERQRVGTGQGVIANFLSKAYRNETLEIWGDGKVIRDYVYIEDVVAALVRVMDETGSHKVFNIGSGEGKSLTDVVSAIEIVTGKLLEVRFLPGRNFDVPVNILDIRKAKQELNWEPRVDFVEGLKRTAAFYQFEQIVK</sequence>
<gene>
    <name evidence="3" type="ORF">EAV92_17310</name>
</gene>
<organism evidence="3 4">
    <name type="scientific">Cohnella candidum</name>
    <dbReference type="NCBI Taxonomy" id="2674991"/>
    <lineage>
        <taxon>Bacteria</taxon>
        <taxon>Bacillati</taxon>
        <taxon>Bacillota</taxon>
        <taxon>Bacilli</taxon>
        <taxon>Bacillales</taxon>
        <taxon>Paenibacillaceae</taxon>
        <taxon>Cohnella</taxon>
    </lineage>
</organism>
<keyword evidence="4" id="KW-1185">Reference proteome</keyword>
<dbReference type="SUPFAM" id="SSF51735">
    <property type="entry name" value="NAD(P)-binding Rossmann-fold domains"/>
    <property type="match status" value="1"/>
</dbReference>
<evidence type="ECO:0000313" key="3">
    <source>
        <dbReference type="EMBL" id="AYQ74167.1"/>
    </source>
</evidence>
<proteinExistence type="inferred from homology"/>
<protein>
    <submittedName>
        <fullName evidence="3">NAD-dependent epimerase/dehydratase family protein</fullName>
    </submittedName>
</protein>
<dbReference type="EMBL" id="CP033433">
    <property type="protein sequence ID" value="AYQ74167.1"/>
    <property type="molecule type" value="Genomic_DNA"/>
</dbReference>
<dbReference type="InterPro" id="IPR036291">
    <property type="entry name" value="NAD(P)-bd_dom_sf"/>
</dbReference>
<evidence type="ECO:0000313" key="4">
    <source>
        <dbReference type="Proteomes" id="UP000269097"/>
    </source>
</evidence>
<dbReference type="Gene3D" id="3.90.25.10">
    <property type="entry name" value="UDP-galactose 4-epimerase, domain 1"/>
    <property type="match status" value="1"/>
</dbReference>
<reference evidence="3 4" key="1">
    <citation type="submission" date="2018-10" db="EMBL/GenBank/DDBJ databases">
        <title>Genome Sequence of Cohnella sp.</title>
        <authorList>
            <person name="Srinivasan S."/>
            <person name="Kim M.K."/>
        </authorList>
    </citation>
    <scope>NUCLEOTIDE SEQUENCE [LARGE SCALE GENOMIC DNA]</scope>
    <source>
        <strain evidence="3 4">18JY8-7</strain>
    </source>
</reference>
<accession>A0A3G3K289</accession>
<evidence type="ECO:0000259" key="2">
    <source>
        <dbReference type="Pfam" id="PF01370"/>
    </source>
</evidence>
<dbReference type="Pfam" id="PF01370">
    <property type="entry name" value="Epimerase"/>
    <property type="match status" value="1"/>
</dbReference>
<feature type="domain" description="NAD-dependent epimerase/dehydratase" evidence="2">
    <location>
        <begin position="4"/>
        <end position="238"/>
    </location>
</feature>
<name>A0A3G3K289_9BACL</name>
<evidence type="ECO:0000256" key="1">
    <source>
        <dbReference type="ARBA" id="ARBA00007637"/>
    </source>
</evidence>
<dbReference type="PRINTS" id="PR01713">
    <property type="entry name" value="NUCEPIMERASE"/>
</dbReference>
<dbReference type="InterPro" id="IPR001509">
    <property type="entry name" value="Epimerase_deHydtase"/>
</dbReference>